<dbReference type="GO" id="GO:0008237">
    <property type="term" value="F:metallopeptidase activity"/>
    <property type="evidence" value="ECO:0007669"/>
    <property type="project" value="UniProtKB-KW"/>
</dbReference>
<dbReference type="CDD" id="cd03892">
    <property type="entry name" value="M20_peptT"/>
    <property type="match status" value="1"/>
</dbReference>
<dbReference type="SUPFAM" id="SSF53187">
    <property type="entry name" value="Zn-dependent exopeptidases"/>
    <property type="match status" value="1"/>
</dbReference>
<evidence type="ECO:0000313" key="12">
    <source>
        <dbReference type="Proteomes" id="UP000017081"/>
    </source>
</evidence>
<dbReference type="InterPro" id="IPR010161">
    <property type="entry name" value="Peptidase_M20B"/>
</dbReference>
<sequence length="407" mass="45609">MSFLVEKFLQYVKIDTTSDSKSQSCPSSEIQWNLAKIIVKDLEEIGLVDISLDENGYIMGTLPSNTQKDIPTIGFIAHMDTAPSFNGNDIKPRIIDNYDGNDIILNSDLNISMTVKDFPELKKYVNQKLIVTDGTTLLGADDKAGIVEIMTALKYLKENPTIEHGEIKIGITPDEEIGRGANLFDVEKFGAKFAYTIDGGEVGELEFENFNAASANIVIKGRDIHPGASKNKMINAMLLAMELNDMLPANERPEYTEGYEGFFLLTNFKGTIETTEIDYIIRDHSKEKFLEKKELIENAVKYLQGKYKDAEIILTLKDSYYNMREMIEPVYHIVDLAKNAMIEVGVKPIIKPIRGGTDGARLSFKGLPCPNIFTGGHNFHGKFEFIPIESMEQSVKVILKIVEILSR</sequence>
<keyword evidence="7" id="KW-0963">Cytoplasm</keyword>
<evidence type="ECO:0000256" key="9">
    <source>
        <dbReference type="PIRSR" id="PIRSR037215-2"/>
    </source>
</evidence>
<evidence type="ECO:0000256" key="7">
    <source>
        <dbReference type="HAMAP-Rule" id="MF_00550"/>
    </source>
</evidence>
<gene>
    <name evidence="7" type="primary">pepT</name>
    <name evidence="11" type="ORF">HMPREF0202_02013</name>
</gene>
<dbReference type="PANTHER" id="PTHR42994">
    <property type="entry name" value="PEPTIDASE T"/>
    <property type="match status" value="1"/>
</dbReference>
<dbReference type="PROSITE" id="PS00759">
    <property type="entry name" value="ARGE_DAPE_CPG2_2"/>
    <property type="match status" value="1"/>
</dbReference>
<proteinExistence type="inferred from homology"/>
<feature type="domain" description="Peptidase M20 dimerisation" evidence="10">
    <location>
        <begin position="208"/>
        <end position="307"/>
    </location>
</feature>
<dbReference type="HOGENOM" id="CLU_053676_0_0_0"/>
<feature type="binding site" evidence="7 9">
    <location>
        <position position="141"/>
    </location>
    <ligand>
        <name>Zn(2+)</name>
        <dbReference type="ChEBI" id="CHEBI:29105"/>
        <label>2</label>
    </ligand>
</feature>
<dbReference type="Gene3D" id="3.30.70.360">
    <property type="match status" value="1"/>
</dbReference>
<dbReference type="NCBIfam" id="TIGR01882">
    <property type="entry name" value="peptidase-T"/>
    <property type="match status" value="1"/>
</dbReference>
<accession>U7V8P2</accession>
<keyword evidence="7" id="KW-0031">Aminopeptidase</keyword>
<dbReference type="EMBL" id="AXZF01000083">
    <property type="protein sequence ID" value="ERT68077.1"/>
    <property type="molecule type" value="Genomic_DNA"/>
</dbReference>
<dbReference type="RefSeq" id="WP_023051546.1">
    <property type="nucleotide sequence ID" value="NZ_CP173065.2"/>
</dbReference>
<dbReference type="GO" id="GO:0045148">
    <property type="term" value="F:tripeptide aminopeptidase activity"/>
    <property type="evidence" value="ECO:0007669"/>
    <property type="project" value="UniProtKB-UniRule"/>
</dbReference>
<dbReference type="InterPro" id="IPR036264">
    <property type="entry name" value="Bact_exopeptidase_dim_dom"/>
</dbReference>
<feature type="binding site" evidence="7 9">
    <location>
        <position position="78"/>
    </location>
    <ligand>
        <name>Zn(2+)</name>
        <dbReference type="ChEBI" id="CHEBI:29105"/>
        <label>1</label>
    </ligand>
</feature>
<dbReference type="GO" id="GO:0006508">
    <property type="term" value="P:proteolysis"/>
    <property type="evidence" value="ECO:0007669"/>
    <property type="project" value="UniProtKB-UniRule"/>
</dbReference>
<feature type="binding site" evidence="7 9">
    <location>
        <position position="198"/>
    </location>
    <ligand>
        <name>Zn(2+)</name>
        <dbReference type="ChEBI" id="CHEBI:29105"/>
        <label>1</label>
    </ligand>
</feature>
<dbReference type="Gene3D" id="3.40.630.10">
    <property type="entry name" value="Zn peptidases"/>
    <property type="match status" value="1"/>
</dbReference>
<dbReference type="AlphaFoldDB" id="U7V8P2"/>
<feature type="binding site" evidence="7 9">
    <location>
        <position position="380"/>
    </location>
    <ligand>
        <name>Zn(2+)</name>
        <dbReference type="ChEBI" id="CHEBI:29105"/>
        <label>2</label>
    </ligand>
</feature>
<dbReference type="GO" id="GO:0005829">
    <property type="term" value="C:cytosol"/>
    <property type="evidence" value="ECO:0007669"/>
    <property type="project" value="TreeGrafter"/>
</dbReference>
<dbReference type="PIRSF" id="PIRSF037215">
    <property type="entry name" value="Peptidase_M20B"/>
    <property type="match status" value="1"/>
</dbReference>
<comment type="similarity">
    <text evidence="1 7">Belongs to the peptidase M20B family.</text>
</comment>
<dbReference type="PATRIC" id="fig|1319815.3.peg.1939"/>
<dbReference type="PROSITE" id="PS00758">
    <property type="entry name" value="ARGE_DAPE_CPG2_1"/>
    <property type="match status" value="1"/>
</dbReference>
<dbReference type="Pfam" id="PF01546">
    <property type="entry name" value="Peptidase_M20"/>
    <property type="match status" value="1"/>
</dbReference>
<evidence type="ECO:0000256" key="6">
    <source>
        <dbReference type="ARBA" id="ARBA00023049"/>
    </source>
</evidence>
<dbReference type="MEROPS" id="M20.003"/>
<evidence type="ECO:0000256" key="3">
    <source>
        <dbReference type="ARBA" id="ARBA00022723"/>
    </source>
</evidence>
<dbReference type="HAMAP" id="MF_00550">
    <property type="entry name" value="Aminopeptidase_M20"/>
    <property type="match status" value="1"/>
</dbReference>
<dbReference type="NCBIfam" id="NF009920">
    <property type="entry name" value="PRK13381.1"/>
    <property type="match status" value="1"/>
</dbReference>
<dbReference type="InterPro" id="IPR001261">
    <property type="entry name" value="ArgE/DapE_CS"/>
</dbReference>
<feature type="active site" evidence="7 8">
    <location>
        <position position="80"/>
    </location>
</feature>
<dbReference type="NCBIfam" id="NF003976">
    <property type="entry name" value="PRK05469.1"/>
    <property type="match status" value="1"/>
</dbReference>
<feature type="binding site" evidence="7 9">
    <location>
        <position position="141"/>
    </location>
    <ligand>
        <name>Zn(2+)</name>
        <dbReference type="ChEBI" id="CHEBI:29105"/>
        <label>1</label>
    </ligand>
</feature>
<dbReference type="SUPFAM" id="SSF55031">
    <property type="entry name" value="Bacterial exopeptidase dimerisation domain"/>
    <property type="match status" value="1"/>
</dbReference>
<evidence type="ECO:0000256" key="1">
    <source>
        <dbReference type="ARBA" id="ARBA00009692"/>
    </source>
</evidence>
<dbReference type="Pfam" id="PF07687">
    <property type="entry name" value="M20_dimer"/>
    <property type="match status" value="1"/>
</dbReference>
<comment type="cofactor">
    <cofactor evidence="7 9">
        <name>Zn(2+)</name>
        <dbReference type="ChEBI" id="CHEBI:29105"/>
    </cofactor>
    <text evidence="7 9">Binds 2 Zn(2+) ions per subunit.</text>
</comment>
<comment type="catalytic activity">
    <reaction evidence="7">
        <text>Release of the N-terminal residue from a tripeptide.</text>
        <dbReference type="EC" id="3.4.11.4"/>
    </reaction>
</comment>
<dbReference type="eggNOG" id="COG2195">
    <property type="taxonomic scope" value="Bacteria"/>
</dbReference>
<dbReference type="EC" id="3.4.11.4" evidence="7"/>
<evidence type="ECO:0000256" key="2">
    <source>
        <dbReference type="ARBA" id="ARBA00022670"/>
    </source>
</evidence>
<dbReference type="InterPro" id="IPR011650">
    <property type="entry name" value="Peptidase_M20_dimer"/>
</dbReference>
<keyword evidence="12" id="KW-1185">Reference proteome</keyword>
<keyword evidence="3 7" id="KW-0479">Metal-binding</keyword>
<protein>
    <recommendedName>
        <fullName evidence="7">Peptidase T</fullName>
        <ecNumber evidence="7">3.4.11.4</ecNumber>
    </recommendedName>
    <alternativeName>
        <fullName evidence="7">Aminotripeptidase</fullName>
        <shortName evidence="7">Tripeptidase</shortName>
    </alternativeName>
    <alternativeName>
        <fullName evidence="7">Tripeptide aminopeptidase</fullName>
    </alternativeName>
</protein>
<name>U7V8P2_9FUSO</name>
<evidence type="ECO:0000256" key="8">
    <source>
        <dbReference type="PIRSR" id="PIRSR037215-1"/>
    </source>
</evidence>
<dbReference type="InterPro" id="IPR002933">
    <property type="entry name" value="Peptidase_M20"/>
</dbReference>
<evidence type="ECO:0000313" key="11">
    <source>
        <dbReference type="EMBL" id="ERT68077.1"/>
    </source>
</evidence>
<dbReference type="PANTHER" id="PTHR42994:SF1">
    <property type="entry name" value="PEPTIDASE T"/>
    <property type="match status" value="1"/>
</dbReference>
<feature type="binding site" evidence="7 9">
    <location>
        <position position="176"/>
    </location>
    <ligand>
        <name>Zn(2+)</name>
        <dbReference type="ChEBI" id="CHEBI:29105"/>
        <label>2</label>
    </ligand>
</feature>
<evidence type="ECO:0000259" key="10">
    <source>
        <dbReference type="Pfam" id="PF07687"/>
    </source>
</evidence>
<keyword evidence="4 7" id="KW-0378">Hydrolase</keyword>
<reference evidence="11 12" key="1">
    <citation type="submission" date="2013-08" db="EMBL/GenBank/DDBJ databases">
        <authorList>
            <person name="Weinstock G."/>
            <person name="Sodergren E."/>
            <person name="Wylie T."/>
            <person name="Fulton L."/>
            <person name="Fulton R."/>
            <person name="Fronick C."/>
            <person name="O'Laughlin M."/>
            <person name="Godfrey J."/>
            <person name="Miner T."/>
            <person name="Herter B."/>
            <person name="Appelbaum E."/>
            <person name="Cordes M."/>
            <person name="Lek S."/>
            <person name="Wollam A."/>
            <person name="Pepin K.H."/>
            <person name="Palsikar V.B."/>
            <person name="Mitreva M."/>
            <person name="Wilson R.K."/>
        </authorList>
    </citation>
    <scope>NUCLEOTIDE SEQUENCE [LARGE SCALE GENOMIC DNA]</scope>
    <source>
        <strain evidence="11 12">ATCC BAA-474</strain>
    </source>
</reference>
<comment type="caution">
    <text evidence="11">The sequence shown here is derived from an EMBL/GenBank/DDBJ whole genome shotgun (WGS) entry which is preliminary data.</text>
</comment>
<dbReference type="STRING" id="1319815.HMPREF0202_02013"/>
<dbReference type="GO" id="GO:0043171">
    <property type="term" value="P:peptide catabolic process"/>
    <property type="evidence" value="ECO:0007669"/>
    <property type="project" value="UniProtKB-UniRule"/>
</dbReference>
<comment type="function">
    <text evidence="7">Cleaves the N-terminal amino acid of tripeptides.</text>
</comment>
<comment type="subcellular location">
    <subcellularLocation>
        <location evidence="7">Cytoplasm</location>
    </subcellularLocation>
</comment>
<keyword evidence="2 7" id="KW-0645">Protease</keyword>
<evidence type="ECO:0000256" key="5">
    <source>
        <dbReference type="ARBA" id="ARBA00022833"/>
    </source>
</evidence>
<keyword evidence="5 7" id="KW-0862">Zinc</keyword>
<dbReference type="Proteomes" id="UP000017081">
    <property type="component" value="Unassembled WGS sequence"/>
</dbReference>
<keyword evidence="6 7" id="KW-0482">Metalloprotease</keyword>
<dbReference type="GO" id="GO:0008270">
    <property type="term" value="F:zinc ion binding"/>
    <property type="evidence" value="ECO:0007669"/>
    <property type="project" value="UniProtKB-UniRule"/>
</dbReference>
<feature type="active site" description="Proton acceptor" evidence="7 8">
    <location>
        <position position="175"/>
    </location>
</feature>
<organism evidence="11 12">
    <name type="scientific">Cetobacterium somerae ATCC BAA-474</name>
    <dbReference type="NCBI Taxonomy" id="1319815"/>
    <lineage>
        <taxon>Bacteria</taxon>
        <taxon>Fusobacteriati</taxon>
        <taxon>Fusobacteriota</taxon>
        <taxon>Fusobacteriia</taxon>
        <taxon>Fusobacteriales</taxon>
        <taxon>Fusobacteriaceae</taxon>
        <taxon>Cetobacterium</taxon>
    </lineage>
</organism>
<evidence type="ECO:0000256" key="4">
    <source>
        <dbReference type="ARBA" id="ARBA00022801"/>
    </source>
</evidence>